<dbReference type="GO" id="GO:0016787">
    <property type="term" value="F:hydrolase activity"/>
    <property type="evidence" value="ECO:0007669"/>
    <property type="project" value="UniProtKB-KW"/>
</dbReference>
<evidence type="ECO:0000313" key="5">
    <source>
        <dbReference type="Proteomes" id="UP000011867"/>
    </source>
</evidence>
<evidence type="ECO:0000259" key="3">
    <source>
        <dbReference type="PROSITE" id="PS51462"/>
    </source>
</evidence>
<dbReference type="Proteomes" id="UP000011867">
    <property type="component" value="Chromosome"/>
</dbReference>
<sequence>MSPPDSDVFDAYDDYYRTRRRIELDPERFERGIERGDDGAWGVGALVVEGDRGLFVREGDTWLLPGGRLEEDETHEAGARREVREETGIDVEITGLGALAEQTFVHRDSGESYEFRFVTFVGQPAASTPDSPRSDDHAIDEVAWRRTVPRRTFDRELVVRLFEAYV</sequence>
<dbReference type="PROSITE" id="PS00893">
    <property type="entry name" value="NUDIX_BOX"/>
    <property type="match status" value="1"/>
</dbReference>
<dbReference type="PANTHER" id="PTHR43046:SF14">
    <property type="entry name" value="MUTT_NUDIX FAMILY PROTEIN"/>
    <property type="match status" value="1"/>
</dbReference>
<gene>
    <name evidence="4" type="ordered locus">Nmlp_3083</name>
</gene>
<organism evidence="4 5">
    <name type="scientific">Natronomonas moolapensis (strain DSM 18674 / CECT 7526 / JCM 14361 / 8.8.11)</name>
    <dbReference type="NCBI Taxonomy" id="268739"/>
    <lineage>
        <taxon>Archaea</taxon>
        <taxon>Methanobacteriati</taxon>
        <taxon>Methanobacteriota</taxon>
        <taxon>Stenosarchaea group</taxon>
        <taxon>Halobacteria</taxon>
        <taxon>Halobacteriales</taxon>
        <taxon>Natronomonadaceae</taxon>
        <taxon>Natronomonas</taxon>
    </lineage>
</organism>
<comment type="cofactor">
    <cofactor evidence="1">
        <name>Mg(2+)</name>
        <dbReference type="ChEBI" id="CHEBI:18420"/>
    </cofactor>
</comment>
<dbReference type="STRING" id="268739.Nmlp_3083"/>
<dbReference type="EMBL" id="HF582854">
    <property type="protein sequence ID" value="CCQ37225.1"/>
    <property type="molecule type" value="Genomic_DNA"/>
</dbReference>
<dbReference type="PROSITE" id="PS51462">
    <property type="entry name" value="NUDIX"/>
    <property type="match status" value="1"/>
</dbReference>
<dbReference type="HOGENOM" id="CLU_136004_0_0_2"/>
<accession>M1XSA0</accession>
<dbReference type="eggNOG" id="arCOG01083">
    <property type="taxonomic scope" value="Archaea"/>
</dbReference>
<dbReference type="OrthoDB" id="25155at2157"/>
<dbReference type="SUPFAM" id="SSF55811">
    <property type="entry name" value="Nudix"/>
    <property type="match status" value="1"/>
</dbReference>
<dbReference type="Pfam" id="PF00293">
    <property type="entry name" value="NUDIX"/>
    <property type="match status" value="1"/>
</dbReference>
<dbReference type="InterPro" id="IPR000086">
    <property type="entry name" value="NUDIX_hydrolase_dom"/>
</dbReference>
<protein>
    <submittedName>
        <fullName evidence="4">NUDIX family hydrolase</fullName>
    </submittedName>
</protein>
<dbReference type="InterPro" id="IPR020476">
    <property type="entry name" value="Nudix_hydrolase"/>
</dbReference>
<evidence type="ECO:0000313" key="4">
    <source>
        <dbReference type="EMBL" id="CCQ37225.1"/>
    </source>
</evidence>
<dbReference type="InterPro" id="IPR015797">
    <property type="entry name" value="NUDIX_hydrolase-like_dom_sf"/>
</dbReference>
<evidence type="ECO:0000256" key="1">
    <source>
        <dbReference type="ARBA" id="ARBA00001946"/>
    </source>
</evidence>
<dbReference type="RefSeq" id="WP_015409975.1">
    <property type="nucleotide sequence ID" value="NC_020388.1"/>
</dbReference>
<evidence type="ECO:0000256" key="2">
    <source>
        <dbReference type="ARBA" id="ARBA00022801"/>
    </source>
</evidence>
<dbReference type="PANTHER" id="PTHR43046">
    <property type="entry name" value="GDP-MANNOSE MANNOSYL HYDROLASE"/>
    <property type="match status" value="1"/>
</dbReference>
<dbReference type="InterPro" id="IPR020084">
    <property type="entry name" value="NUDIX_hydrolase_CS"/>
</dbReference>
<proteinExistence type="predicted"/>
<keyword evidence="5" id="KW-1185">Reference proteome</keyword>
<keyword evidence="2 4" id="KW-0378">Hydrolase</keyword>
<dbReference type="GeneID" id="14652537"/>
<dbReference type="KEGG" id="nmo:Nmlp_3083"/>
<name>M1XSA0_NATM8</name>
<dbReference type="AlphaFoldDB" id="M1XSA0"/>
<feature type="domain" description="Nudix hydrolase" evidence="3">
    <location>
        <begin position="38"/>
        <end position="166"/>
    </location>
</feature>
<dbReference type="PRINTS" id="PR00502">
    <property type="entry name" value="NUDIXFAMILY"/>
</dbReference>
<dbReference type="Gene3D" id="3.90.79.10">
    <property type="entry name" value="Nucleoside Triphosphate Pyrophosphohydrolase"/>
    <property type="match status" value="1"/>
</dbReference>
<reference evidence="4 5" key="1">
    <citation type="journal article" date="2013" name="Genome Announc.">
        <title>Genome of the haloarchaeon Natronomonas moolapensis, a neutrophilic member of a previously haloalkaliphilic genus.</title>
        <authorList>
            <person name="Dyall-Smith M.L."/>
            <person name="Pfeiffer F."/>
            <person name="Oberwinkler T."/>
            <person name="Klee K."/>
            <person name="Rampp M."/>
            <person name="Palm P."/>
            <person name="Gross K."/>
            <person name="Schuster S.C."/>
            <person name="Oesterhelt D."/>
        </authorList>
    </citation>
    <scope>NUCLEOTIDE SEQUENCE [LARGE SCALE GENOMIC DNA]</scope>
    <source>
        <strain evidence="5">DSM 18674 / JCM 14361 / 8.8.11</strain>
    </source>
</reference>
<dbReference type="CDD" id="cd02883">
    <property type="entry name" value="NUDIX_Hydrolase"/>
    <property type="match status" value="1"/>
</dbReference>